<accession>A0A6H1ZF51</accession>
<dbReference type="AlphaFoldDB" id="A0A6H1ZF51"/>
<dbReference type="EMBL" id="MT144002">
    <property type="protein sequence ID" value="QJA46089.1"/>
    <property type="molecule type" value="Genomic_DNA"/>
</dbReference>
<organism evidence="1">
    <name type="scientific">viral metagenome</name>
    <dbReference type="NCBI Taxonomy" id="1070528"/>
    <lineage>
        <taxon>unclassified sequences</taxon>
        <taxon>metagenomes</taxon>
        <taxon>organismal metagenomes</taxon>
    </lineage>
</organism>
<name>A0A6H1ZF51_9ZZZZ</name>
<evidence type="ECO:0000313" key="1">
    <source>
        <dbReference type="EMBL" id="QJA46089.1"/>
    </source>
</evidence>
<proteinExistence type="predicted"/>
<gene>
    <name evidence="1" type="ORF">TM448A00312_0047</name>
</gene>
<sequence>MKKEIIVSVNCGDFWVSQKDLPDKEPIRSIMVDIIGCDASCCGNKKAYLRLVKATAKEIVKRYKIIEVRPSDKFPTNNN</sequence>
<reference evidence="1" key="1">
    <citation type="submission" date="2020-03" db="EMBL/GenBank/DDBJ databases">
        <title>The deep terrestrial virosphere.</title>
        <authorList>
            <person name="Holmfeldt K."/>
            <person name="Nilsson E."/>
            <person name="Simone D."/>
            <person name="Lopez-Fernandez M."/>
            <person name="Wu X."/>
            <person name="de Brujin I."/>
            <person name="Lundin D."/>
            <person name="Andersson A."/>
            <person name="Bertilsson S."/>
            <person name="Dopson M."/>
        </authorList>
    </citation>
    <scope>NUCLEOTIDE SEQUENCE</scope>
    <source>
        <strain evidence="1">TM448A00312</strain>
    </source>
</reference>
<protein>
    <submittedName>
        <fullName evidence="1">Uncharacterized protein</fullName>
    </submittedName>
</protein>